<dbReference type="EMBL" id="OU893340">
    <property type="protein sequence ID" value="CAG9796330.1"/>
    <property type="molecule type" value="Genomic_DNA"/>
</dbReference>
<keyword evidence="5 13" id="KW-1133">Transmembrane helix</keyword>
<dbReference type="CDD" id="cd05339">
    <property type="entry name" value="17beta-HSDXI-like_SDR_c"/>
    <property type="match status" value="1"/>
</dbReference>
<keyword evidence="6" id="KW-0560">Oxidoreductase</keyword>
<dbReference type="PRINTS" id="PR00081">
    <property type="entry name" value="GDHRDH"/>
</dbReference>
<evidence type="ECO:0000256" key="13">
    <source>
        <dbReference type="SAM" id="Phobius"/>
    </source>
</evidence>
<dbReference type="SUPFAM" id="SSF51735">
    <property type="entry name" value="NAD(P)-binding Rossmann-fold domains"/>
    <property type="match status" value="1"/>
</dbReference>
<evidence type="ECO:0000256" key="6">
    <source>
        <dbReference type="ARBA" id="ARBA00023002"/>
    </source>
</evidence>
<dbReference type="GO" id="GO:0005811">
    <property type="term" value="C:lipid droplet"/>
    <property type="evidence" value="ECO:0007669"/>
    <property type="project" value="TreeGrafter"/>
</dbReference>
<keyword evidence="15" id="KW-1185">Reference proteome</keyword>
<evidence type="ECO:0000256" key="5">
    <source>
        <dbReference type="ARBA" id="ARBA00022989"/>
    </source>
</evidence>
<dbReference type="InterPro" id="IPR002347">
    <property type="entry name" value="SDR_fam"/>
</dbReference>
<dbReference type="InterPro" id="IPR020904">
    <property type="entry name" value="Sc_DH/Rdtase_CS"/>
</dbReference>
<proteinExistence type="inferred from homology"/>
<evidence type="ECO:0000256" key="3">
    <source>
        <dbReference type="ARBA" id="ARBA00022692"/>
    </source>
</evidence>
<evidence type="ECO:0000313" key="15">
    <source>
        <dbReference type="Proteomes" id="UP001153714"/>
    </source>
</evidence>
<evidence type="ECO:0000256" key="10">
    <source>
        <dbReference type="ARBA" id="ARBA00068717"/>
    </source>
</evidence>
<reference evidence="14" key="1">
    <citation type="submission" date="2021-12" db="EMBL/GenBank/DDBJ databases">
        <authorList>
            <person name="King R."/>
        </authorList>
    </citation>
    <scope>NUCLEOTIDE SEQUENCE</scope>
</reference>
<dbReference type="Proteomes" id="UP001153714">
    <property type="component" value="Chromosome 9"/>
</dbReference>
<evidence type="ECO:0000256" key="1">
    <source>
        <dbReference type="ARBA" id="ARBA00004141"/>
    </source>
</evidence>
<evidence type="ECO:0000256" key="4">
    <source>
        <dbReference type="ARBA" id="ARBA00022857"/>
    </source>
</evidence>
<comment type="subcellular location">
    <subcellularLocation>
        <location evidence="1">Membrane</location>
        <topology evidence="1">Multi-pass membrane protein</topology>
    </subcellularLocation>
</comment>
<evidence type="ECO:0000256" key="9">
    <source>
        <dbReference type="ARBA" id="ARBA00059620"/>
    </source>
</evidence>
<evidence type="ECO:0000313" key="14">
    <source>
        <dbReference type="EMBL" id="CAG9796330.1"/>
    </source>
</evidence>
<dbReference type="PROSITE" id="PS00061">
    <property type="entry name" value="ADH_SHORT"/>
    <property type="match status" value="1"/>
</dbReference>
<organism evidence="14 15">
    <name type="scientific">Diatraea saccharalis</name>
    <name type="common">sugarcane borer</name>
    <dbReference type="NCBI Taxonomy" id="40085"/>
    <lineage>
        <taxon>Eukaryota</taxon>
        <taxon>Metazoa</taxon>
        <taxon>Ecdysozoa</taxon>
        <taxon>Arthropoda</taxon>
        <taxon>Hexapoda</taxon>
        <taxon>Insecta</taxon>
        <taxon>Pterygota</taxon>
        <taxon>Neoptera</taxon>
        <taxon>Endopterygota</taxon>
        <taxon>Lepidoptera</taxon>
        <taxon>Glossata</taxon>
        <taxon>Ditrysia</taxon>
        <taxon>Pyraloidea</taxon>
        <taxon>Crambidae</taxon>
        <taxon>Crambinae</taxon>
        <taxon>Diatraea</taxon>
    </lineage>
</organism>
<dbReference type="InterPro" id="IPR036291">
    <property type="entry name" value="NAD(P)-bd_dom_sf"/>
</dbReference>
<accession>A0A9N9WM26</accession>
<keyword evidence="7" id="KW-0443">Lipid metabolism</keyword>
<evidence type="ECO:0000256" key="8">
    <source>
        <dbReference type="ARBA" id="ARBA00023136"/>
    </source>
</evidence>
<dbReference type="GO" id="GO:0016020">
    <property type="term" value="C:membrane"/>
    <property type="evidence" value="ECO:0007669"/>
    <property type="project" value="UniProtKB-SubCell"/>
</dbReference>
<evidence type="ECO:0000256" key="2">
    <source>
        <dbReference type="ARBA" id="ARBA00006484"/>
    </source>
</evidence>
<dbReference type="FunFam" id="3.40.50.720:FF:000131">
    <property type="entry name" value="Short-chain dehydrogenase/reductase 3"/>
    <property type="match status" value="1"/>
</dbReference>
<evidence type="ECO:0000256" key="11">
    <source>
        <dbReference type="ARBA" id="ARBA00082544"/>
    </source>
</evidence>
<dbReference type="PANTHER" id="PTHR24322">
    <property type="entry name" value="PKSB"/>
    <property type="match status" value="1"/>
</dbReference>
<comment type="function">
    <text evidence="9">Catalyzes the reduction of all-trans-retinal to all-trans-retinol in the presence of NADPH.</text>
</comment>
<reference evidence="14" key="2">
    <citation type="submission" date="2022-10" db="EMBL/GenBank/DDBJ databases">
        <authorList>
            <consortium name="ENA_rothamsted_submissions"/>
            <consortium name="culmorum"/>
            <person name="King R."/>
        </authorList>
    </citation>
    <scope>NUCLEOTIDE SEQUENCE</scope>
</reference>
<dbReference type="AlphaFoldDB" id="A0A9N9WM26"/>
<evidence type="ECO:0000256" key="12">
    <source>
        <dbReference type="RuleBase" id="RU000363"/>
    </source>
</evidence>
<sequence>MKVYNFLTVALEIAVLYVKMTAMWIYCIYEFFVPPEPKSVKGEIILITGSGHGMGRETALRLGNLGGIVICVDINAENNQETVDMIKEDKGKAHPYVCDVTDREAVNALAEKVRREVGEVTMLVNNAGIMPCKPLLQHSEKEIRSVFEVNILAHHWLVQAFLPSMMERNHGHIVGLSSMAGVVGLRNLVPYCATKFAVCGFMEALHEELREDPRDFSGIKLTVICPFIIDTGLCKKPRVKYPSLIKILTPGEAADKIVDAIRRNYHEITIPSSLYYINQMCRTMPRRVPLYLKDFLDSGLDAH</sequence>
<comment type="similarity">
    <text evidence="2 12">Belongs to the short-chain dehydrogenases/reductases (SDR) family.</text>
</comment>
<dbReference type="Gene3D" id="3.40.50.720">
    <property type="entry name" value="NAD(P)-binding Rossmann-like Domain"/>
    <property type="match status" value="1"/>
</dbReference>
<keyword evidence="8 13" id="KW-0472">Membrane</keyword>
<dbReference type="GO" id="GO:0052650">
    <property type="term" value="F:all-trans-retinol dehydrogenase (NADP+) activity"/>
    <property type="evidence" value="ECO:0007669"/>
    <property type="project" value="UniProtKB-ARBA"/>
</dbReference>
<keyword evidence="4" id="KW-0521">NADP</keyword>
<name>A0A9N9WM26_9NEOP</name>
<feature type="transmembrane region" description="Helical" evidence="13">
    <location>
        <begin position="6"/>
        <end position="29"/>
    </location>
</feature>
<protein>
    <recommendedName>
        <fullName evidence="10">Short-chain dehydrogenase/reductase 3</fullName>
    </recommendedName>
    <alternativeName>
        <fullName evidence="11">Retinal short-chain dehydrogenase/reductase 1</fullName>
    </alternativeName>
</protein>
<dbReference type="PANTHER" id="PTHR24322:SF736">
    <property type="entry name" value="RETINOL DEHYDROGENASE 10"/>
    <property type="match status" value="1"/>
</dbReference>
<keyword evidence="3 13" id="KW-0812">Transmembrane</keyword>
<evidence type="ECO:0000256" key="7">
    <source>
        <dbReference type="ARBA" id="ARBA00023098"/>
    </source>
</evidence>
<dbReference type="OrthoDB" id="5840532at2759"/>
<dbReference type="PRINTS" id="PR00080">
    <property type="entry name" value="SDRFAMILY"/>
</dbReference>
<gene>
    <name evidence="14" type="ORF">DIATSA_LOCUS13527</name>
</gene>
<dbReference type="Pfam" id="PF00106">
    <property type="entry name" value="adh_short"/>
    <property type="match status" value="1"/>
</dbReference>